<protein>
    <recommendedName>
        <fullName evidence="4">Transporter</fullName>
    </recommendedName>
</protein>
<feature type="chain" id="PRO_5045318915" description="Transporter" evidence="1">
    <location>
        <begin position="26"/>
        <end position="277"/>
    </location>
</feature>
<dbReference type="Proteomes" id="UP001162891">
    <property type="component" value="Chromosome"/>
</dbReference>
<accession>A0ABM7WP71</accession>
<evidence type="ECO:0000313" key="2">
    <source>
        <dbReference type="EMBL" id="BDG01265.1"/>
    </source>
</evidence>
<dbReference type="EMBL" id="AP025591">
    <property type="protein sequence ID" value="BDG01265.1"/>
    <property type="molecule type" value="Genomic_DNA"/>
</dbReference>
<reference evidence="3" key="1">
    <citation type="journal article" date="2022" name="Int. J. Syst. Evol. Microbiol.">
        <title>Anaeromyxobacter oryzae sp. nov., Anaeromyxobacter diazotrophicus sp. nov. and Anaeromyxobacter paludicola sp. nov., isolated from paddy soils.</title>
        <authorList>
            <person name="Itoh H."/>
            <person name="Xu Z."/>
            <person name="Mise K."/>
            <person name="Masuda Y."/>
            <person name="Ushijima N."/>
            <person name="Hayakawa C."/>
            <person name="Shiratori Y."/>
            <person name="Senoo K."/>
        </authorList>
    </citation>
    <scope>NUCLEOTIDE SEQUENCE [LARGE SCALE GENOMIC DNA]</scope>
    <source>
        <strain evidence="3">Red232</strain>
    </source>
</reference>
<feature type="signal peptide" evidence="1">
    <location>
        <begin position="1"/>
        <end position="25"/>
    </location>
</feature>
<sequence>MSGRRTVPAAVLAVALVAGSVPRGAAALDRFEIQVYTTEIDDPGQLGLELHLNYTARGIRSSEFAGEIPPDRAVRLTLEPSIGVAEWLELGAYLQFLSAPGGVQRFGGAKARAKLVVPERVQRRLGSPLFLGLNVEVSRIPGAIERDPWGTELRPIVGWESGSWLVSFNPIVGFALTGPDRFRPELEPALKVAWNTQRGIALGAEYYAGLGPASDLLPVRDQEQLLFAVVDYARPSATPVTEGRVASGWELNLGLGAGLTSVTGQHLVAKAIVGRSF</sequence>
<gene>
    <name evidence="2" type="ORF">AMOR_02610</name>
</gene>
<evidence type="ECO:0000256" key="1">
    <source>
        <dbReference type="SAM" id="SignalP"/>
    </source>
</evidence>
<evidence type="ECO:0000313" key="3">
    <source>
        <dbReference type="Proteomes" id="UP001162891"/>
    </source>
</evidence>
<keyword evidence="1" id="KW-0732">Signal</keyword>
<name>A0ABM7WP71_9BACT</name>
<dbReference type="RefSeq" id="WP_248357657.1">
    <property type="nucleotide sequence ID" value="NZ_AP025591.1"/>
</dbReference>
<evidence type="ECO:0008006" key="4">
    <source>
        <dbReference type="Google" id="ProtNLM"/>
    </source>
</evidence>
<proteinExistence type="predicted"/>
<organism evidence="2 3">
    <name type="scientific">Anaeromyxobacter oryzae</name>
    <dbReference type="NCBI Taxonomy" id="2918170"/>
    <lineage>
        <taxon>Bacteria</taxon>
        <taxon>Pseudomonadati</taxon>
        <taxon>Myxococcota</taxon>
        <taxon>Myxococcia</taxon>
        <taxon>Myxococcales</taxon>
        <taxon>Cystobacterineae</taxon>
        <taxon>Anaeromyxobacteraceae</taxon>
        <taxon>Anaeromyxobacter</taxon>
    </lineage>
</organism>
<keyword evidence="3" id="KW-1185">Reference proteome</keyword>